<dbReference type="InterPro" id="IPR002182">
    <property type="entry name" value="NB-ARC"/>
</dbReference>
<dbReference type="OrthoDB" id="37484at2759"/>
<keyword evidence="9" id="KW-1185">Reference proteome</keyword>
<dbReference type="PANTHER" id="PTHR36766:SF40">
    <property type="entry name" value="DISEASE RESISTANCE PROTEIN RGA3"/>
    <property type="match status" value="1"/>
</dbReference>
<evidence type="ECO:0000256" key="1">
    <source>
        <dbReference type="ARBA" id="ARBA00022737"/>
    </source>
</evidence>
<evidence type="ECO:0000256" key="3">
    <source>
        <dbReference type="ARBA" id="ARBA00022821"/>
    </source>
</evidence>
<dbReference type="RefSeq" id="XP_010273645.1">
    <property type="nucleotide sequence ID" value="XM_010275343.2"/>
</dbReference>
<dbReference type="GeneID" id="104609117"/>
<evidence type="ECO:0000313" key="10">
    <source>
        <dbReference type="RefSeq" id="XP_010273645.1"/>
    </source>
</evidence>
<gene>
    <name evidence="10 11" type="primary">LOC104609117</name>
</gene>
<name>A0A1U8AZ56_NELNU</name>
<dbReference type="InterPro" id="IPR058922">
    <property type="entry name" value="WHD_DRP"/>
</dbReference>
<feature type="domain" description="Disease resistance protein winged helix" evidence="8">
    <location>
        <begin position="455"/>
        <end position="523"/>
    </location>
</feature>
<dbReference type="Gene3D" id="3.40.50.300">
    <property type="entry name" value="P-loop containing nucleotide triphosphate hydrolases"/>
    <property type="match status" value="1"/>
</dbReference>
<evidence type="ECO:0000256" key="5">
    <source>
        <dbReference type="SAM" id="Coils"/>
    </source>
</evidence>
<dbReference type="InterPro" id="IPR036388">
    <property type="entry name" value="WH-like_DNA-bd_sf"/>
</dbReference>
<dbReference type="Gene3D" id="1.10.10.10">
    <property type="entry name" value="Winged helix-like DNA-binding domain superfamily/Winged helix DNA-binding domain"/>
    <property type="match status" value="1"/>
</dbReference>
<feature type="domain" description="NB-ARC" evidence="6">
    <location>
        <begin position="195"/>
        <end position="366"/>
    </location>
</feature>
<dbReference type="SUPFAM" id="SSF52540">
    <property type="entry name" value="P-loop containing nucleoside triphosphate hydrolases"/>
    <property type="match status" value="1"/>
</dbReference>
<dbReference type="KEGG" id="nnu:104609117"/>
<keyword evidence="3" id="KW-0611">Plant defense</keyword>
<dbReference type="InterPro" id="IPR027417">
    <property type="entry name" value="P-loop_NTPase"/>
</dbReference>
<keyword evidence="1" id="KW-0677">Repeat</keyword>
<keyword evidence="2" id="KW-0547">Nucleotide-binding</keyword>
<accession>A0A1U8AZ56</accession>
<evidence type="ECO:0000313" key="9">
    <source>
        <dbReference type="Proteomes" id="UP000189703"/>
    </source>
</evidence>
<dbReference type="CDD" id="cd14798">
    <property type="entry name" value="RX-CC_like"/>
    <property type="match status" value="1"/>
</dbReference>
<dbReference type="PANTHER" id="PTHR36766">
    <property type="entry name" value="PLANT BROAD-SPECTRUM MILDEW RESISTANCE PROTEIN RPW8"/>
    <property type="match status" value="1"/>
</dbReference>
<keyword evidence="4" id="KW-0067">ATP-binding</keyword>
<dbReference type="Pfam" id="PF23559">
    <property type="entry name" value="WHD_DRP"/>
    <property type="match status" value="1"/>
</dbReference>
<dbReference type="GO" id="GO:0043531">
    <property type="term" value="F:ADP binding"/>
    <property type="evidence" value="ECO:0007669"/>
    <property type="project" value="InterPro"/>
</dbReference>
<reference evidence="10 11" key="1">
    <citation type="submission" date="2025-04" db="UniProtKB">
        <authorList>
            <consortium name="RefSeq"/>
        </authorList>
    </citation>
    <scope>IDENTIFICATION</scope>
</reference>
<dbReference type="AlphaFoldDB" id="A0A1U8AZ56"/>
<dbReference type="InterPro" id="IPR038005">
    <property type="entry name" value="RX-like_CC"/>
</dbReference>
<keyword evidence="5" id="KW-0175">Coiled coil</keyword>
<evidence type="ECO:0000259" key="7">
    <source>
        <dbReference type="Pfam" id="PF18052"/>
    </source>
</evidence>
<dbReference type="FunFam" id="3.40.50.300:FF:001091">
    <property type="entry name" value="Probable disease resistance protein At1g61300"/>
    <property type="match status" value="1"/>
</dbReference>
<dbReference type="GO" id="GO:0006952">
    <property type="term" value="P:defense response"/>
    <property type="evidence" value="ECO:0007669"/>
    <property type="project" value="UniProtKB-KW"/>
</dbReference>
<organism evidence="9 10">
    <name type="scientific">Nelumbo nucifera</name>
    <name type="common">Sacred lotus</name>
    <dbReference type="NCBI Taxonomy" id="4432"/>
    <lineage>
        <taxon>Eukaryota</taxon>
        <taxon>Viridiplantae</taxon>
        <taxon>Streptophyta</taxon>
        <taxon>Embryophyta</taxon>
        <taxon>Tracheophyta</taxon>
        <taxon>Spermatophyta</taxon>
        <taxon>Magnoliopsida</taxon>
        <taxon>Proteales</taxon>
        <taxon>Nelumbonaceae</taxon>
        <taxon>Nelumbo</taxon>
    </lineage>
</organism>
<dbReference type="OMA" id="RIDSIAM"/>
<dbReference type="Proteomes" id="UP000189703">
    <property type="component" value="Unplaced"/>
</dbReference>
<dbReference type="InterPro" id="IPR041118">
    <property type="entry name" value="Rx_N"/>
</dbReference>
<dbReference type="PRINTS" id="PR00364">
    <property type="entry name" value="DISEASERSIST"/>
</dbReference>
<evidence type="ECO:0000256" key="2">
    <source>
        <dbReference type="ARBA" id="ARBA00022741"/>
    </source>
</evidence>
<evidence type="ECO:0000259" key="6">
    <source>
        <dbReference type="Pfam" id="PF00931"/>
    </source>
</evidence>
<protein>
    <submittedName>
        <fullName evidence="10 11">Disease resistance protein RGA3</fullName>
    </submittedName>
</protein>
<dbReference type="FunFam" id="1.10.10.10:FF:000322">
    <property type="entry name" value="Probable disease resistance protein At1g63360"/>
    <property type="match status" value="1"/>
</dbReference>
<dbReference type="Pfam" id="PF00931">
    <property type="entry name" value="NB-ARC"/>
    <property type="match status" value="1"/>
</dbReference>
<dbReference type="Pfam" id="PF18052">
    <property type="entry name" value="Rx_N"/>
    <property type="match status" value="1"/>
</dbReference>
<evidence type="ECO:0000259" key="8">
    <source>
        <dbReference type="Pfam" id="PF23559"/>
    </source>
</evidence>
<feature type="coiled-coil region" evidence="5">
    <location>
        <begin position="136"/>
        <end position="163"/>
    </location>
</feature>
<dbReference type="Gene3D" id="1.20.5.4130">
    <property type="match status" value="1"/>
</dbReference>
<dbReference type="RefSeq" id="XP_010273646.1">
    <property type="nucleotide sequence ID" value="XM_010275344.2"/>
</dbReference>
<sequence>MSPIESAKCQLPTHLCFLLESLISFCRSSTQDHGLSGRTNSISFFQGVLDKLDSPIIKDSAPDWGIDADLEKLEESLLMIETLLMDAEQQRTKKEAVKKWLNELSDLAYDAEDTLAEFEIYVEQYQVRRSIPHELKDQINFEIKKINERLEKLKNRMIVLGLERIHVEGRMSDEITKRTPTTSILDESCFYGRETDKNNIIFKLLSWDGPSDERNYGVLPIVGMGGLGKTTLAQSVYHDDERVEKHFKLRAWVCVSEEIDNAKITKAIIESATMETCSLTSLEALQGKLKKMLSGEKFLIVLDDVWNEKLEDWEELQKPFQFGEKGSRVMVTTRTERVSLNKGTLPAYHLGGLEDKYCWSLLKQRAAVDDALSNANPNLEAIGRKIVERCKGVPLAVKTLGGLLRFKVEEKDWEYVLKSEMWELKNESEGIMPALRLSFQHLPAHLKRCFAYCSIFPKDYVFDKEQLVLYWMGEGFIVGSKGGTKQMEDIGSEYFDELCFRSFFQYSGNNKSFVMHDRIHDLAQSISKNICFRVDEDDKWLRNNRNINIPNKARHLSLFATKPIDDNALDHLVKNKCSSPRTSLLLGKAIITCQVAKLGNLYDTWRYLRVLSLLNVN</sequence>
<feature type="domain" description="Disease resistance N-terminal" evidence="7">
    <location>
        <begin position="47"/>
        <end position="127"/>
    </location>
</feature>
<proteinExistence type="predicted"/>
<dbReference type="GO" id="GO:0005524">
    <property type="term" value="F:ATP binding"/>
    <property type="evidence" value="ECO:0007669"/>
    <property type="project" value="UniProtKB-KW"/>
</dbReference>
<evidence type="ECO:0000256" key="4">
    <source>
        <dbReference type="ARBA" id="ARBA00022840"/>
    </source>
</evidence>
<dbReference type="eggNOG" id="KOG4658">
    <property type="taxonomic scope" value="Eukaryota"/>
</dbReference>
<evidence type="ECO:0000313" key="11">
    <source>
        <dbReference type="RefSeq" id="XP_010273646.1"/>
    </source>
</evidence>